<dbReference type="GO" id="GO:0032259">
    <property type="term" value="P:methylation"/>
    <property type="evidence" value="ECO:0007669"/>
    <property type="project" value="UniProtKB-KW"/>
</dbReference>
<dbReference type="GO" id="GO:0008168">
    <property type="term" value="F:methyltransferase activity"/>
    <property type="evidence" value="ECO:0007669"/>
    <property type="project" value="UniProtKB-KW"/>
</dbReference>
<evidence type="ECO:0000256" key="4">
    <source>
        <dbReference type="ARBA" id="ARBA00022679"/>
    </source>
</evidence>
<accession>A0A0A2WSE9</accession>
<evidence type="ECO:0000256" key="5">
    <source>
        <dbReference type="ARBA" id="ARBA00022691"/>
    </source>
</evidence>
<dbReference type="GO" id="GO:0003723">
    <property type="term" value="F:RNA binding"/>
    <property type="evidence" value="ECO:0007669"/>
    <property type="project" value="InterPro"/>
</dbReference>
<dbReference type="InterPro" id="IPR029063">
    <property type="entry name" value="SAM-dependent_MTases_sf"/>
</dbReference>
<dbReference type="OrthoDB" id="9805492at2"/>
<comment type="caution">
    <text evidence="9">The sequence shown here is derived from an EMBL/GenBank/DDBJ whole genome shotgun (WGS) entry which is preliminary data.</text>
</comment>
<evidence type="ECO:0000313" key="10">
    <source>
        <dbReference type="Proteomes" id="UP000030364"/>
    </source>
</evidence>
<evidence type="ECO:0000256" key="2">
    <source>
        <dbReference type="ARBA" id="ARBA00022490"/>
    </source>
</evidence>
<name>A0A0A2WSE9_THEFI</name>
<dbReference type="Gene3D" id="3.40.50.150">
    <property type="entry name" value="Vaccinia Virus protein VP39"/>
    <property type="match status" value="1"/>
</dbReference>
<evidence type="ECO:0000259" key="7">
    <source>
        <dbReference type="Pfam" id="PF10672"/>
    </source>
</evidence>
<evidence type="ECO:0000259" key="8">
    <source>
        <dbReference type="Pfam" id="PF17785"/>
    </source>
</evidence>
<dbReference type="Proteomes" id="UP000030364">
    <property type="component" value="Unassembled WGS sequence"/>
</dbReference>
<dbReference type="EMBL" id="JPSL02000040">
    <property type="protein sequence ID" value="KGQ23096.2"/>
    <property type="molecule type" value="Genomic_DNA"/>
</dbReference>
<organism evidence="9 10">
    <name type="scientific">Thermus filiformis</name>
    <dbReference type="NCBI Taxonomy" id="276"/>
    <lineage>
        <taxon>Bacteria</taxon>
        <taxon>Thermotogati</taxon>
        <taxon>Deinococcota</taxon>
        <taxon>Deinococci</taxon>
        <taxon>Thermales</taxon>
        <taxon>Thermaceae</taxon>
        <taxon>Thermus</taxon>
    </lineage>
</organism>
<dbReference type="PANTHER" id="PTHR42873:SF1">
    <property type="entry name" value="S-ADENOSYLMETHIONINE-DEPENDENT METHYLTRANSFERASE DOMAIN-CONTAINING PROTEIN"/>
    <property type="match status" value="1"/>
</dbReference>
<evidence type="ECO:0000256" key="6">
    <source>
        <dbReference type="ARBA" id="ARBA00038091"/>
    </source>
</evidence>
<comment type="similarity">
    <text evidence="6">Belongs to the methyltransferase superfamily. RlmI family.</text>
</comment>
<protein>
    <submittedName>
        <fullName evidence="9">SAM-dependent methyltransferase</fullName>
    </submittedName>
</protein>
<evidence type="ECO:0000256" key="3">
    <source>
        <dbReference type="ARBA" id="ARBA00022603"/>
    </source>
</evidence>
<keyword evidence="10" id="KW-1185">Reference proteome</keyword>
<dbReference type="PANTHER" id="PTHR42873">
    <property type="entry name" value="RIBOSOMAL RNA LARGE SUBUNIT METHYLTRANSFERASE"/>
    <property type="match status" value="1"/>
</dbReference>
<dbReference type="CDD" id="cd11572">
    <property type="entry name" value="RlmI_M_like"/>
    <property type="match status" value="1"/>
</dbReference>
<dbReference type="RefSeq" id="WP_038060324.1">
    <property type="nucleotide sequence ID" value="NZ_JPSL02000040.1"/>
</dbReference>
<dbReference type="Pfam" id="PF10672">
    <property type="entry name" value="Methyltrans_SAM"/>
    <property type="match status" value="1"/>
</dbReference>
<dbReference type="CDD" id="cd02440">
    <property type="entry name" value="AdoMet_MTases"/>
    <property type="match status" value="1"/>
</dbReference>
<keyword evidence="2" id="KW-0963">Cytoplasm</keyword>
<dbReference type="SUPFAM" id="SSF88697">
    <property type="entry name" value="PUA domain-like"/>
    <property type="match status" value="1"/>
</dbReference>
<dbReference type="Gene3D" id="3.30.750.80">
    <property type="entry name" value="RNA methyltransferase domain (HRMD) like"/>
    <property type="match status" value="1"/>
</dbReference>
<dbReference type="InterPro" id="IPR041532">
    <property type="entry name" value="RlmI-like_PUA"/>
</dbReference>
<evidence type="ECO:0000313" key="9">
    <source>
        <dbReference type="EMBL" id="KGQ23096.2"/>
    </source>
</evidence>
<dbReference type="InterPro" id="IPR015947">
    <property type="entry name" value="PUA-like_sf"/>
</dbReference>
<reference evidence="9 10" key="1">
    <citation type="journal article" date="2015" name="Genome Announc.">
        <title>Draft Genome Sequence of the Thermophile Thermus filiformis ATCC 43280, Producer of Carotenoid-(Di)glucoside-Branched Fatty Acid (Di)esters and Source of Hyperthermostable Enzymes of Biotechnological Interest.</title>
        <authorList>
            <person name="Mandelli F."/>
            <person name="Oliveira Ramires B."/>
            <person name="Couger M.B."/>
            <person name="Paixao D.A."/>
            <person name="Camilo C.M."/>
            <person name="Polikarpov I."/>
            <person name="Prade R."/>
            <person name="Riano-Pachon D.M."/>
            <person name="Squina F.M."/>
        </authorList>
    </citation>
    <scope>NUCLEOTIDE SEQUENCE [LARGE SCALE GENOMIC DNA]</scope>
    <source>
        <strain evidence="9 10">ATCC 43280</strain>
    </source>
</reference>
<feature type="domain" description="RlmI-like PUA" evidence="8">
    <location>
        <begin position="3"/>
        <end position="61"/>
    </location>
</feature>
<dbReference type="GO" id="GO:0005737">
    <property type="term" value="C:cytoplasm"/>
    <property type="evidence" value="ECO:0007669"/>
    <property type="project" value="UniProtKB-SubCell"/>
</dbReference>
<dbReference type="InterPro" id="IPR019614">
    <property type="entry name" value="SAM-dep_methyl-trfase"/>
</dbReference>
<keyword evidence="4" id="KW-0808">Transferase</keyword>
<feature type="domain" description="S-adenosylmethionine-dependent methyltransferase" evidence="7">
    <location>
        <begin position="172"/>
        <end position="360"/>
    </location>
</feature>
<evidence type="ECO:0000256" key="1">
    <source>
        <dbReference type="ARBA" id="ARBA00004496"/>
    </source>
</evidence>
<keyword evidence="5" id="KW-0949">S-adenosyl-L-methionine</keyword>
<dbReference type="AlphaFoldDB" id="A0A0A2WSE9"/>
<dbReference type="InterPro" id="IPR036974">
    <property type="entry name" value="PUA_sf"/>
</dbReference>
<dbReference type="SUPFAM" id="SSF53335">
    <property type="entry name" value="S-adenosyl-L-methionine-dependent methyltransferases"/>
    <property type="match status" value="1"/>
</dbReference>
<dbReference type="STRING" id="276.THFILI_09480"/>
<gene>
    <name evidence="9" type="ORF">THFILI_09480</name>
</gene>
<keyword evidence="3 9" id="KW-0489">Methyltransferase</keyword>
<proteinExistence type="inferred from homology"/>
<dbReference type="Pfam" id="PF17785">
    <property type="entry name" value="PUA_3"/>
    <property type="match status" value="1"/>
</dbReference>
<comment type="subcellular location">
    <subcellularLocation>
        <location evidence="1">Cytoplasm</location>
    </subcellularLocation>
</comment>
<sequence>MKVLVNERGAERLLNRHLWVFRRDVLSGPEEAGLFPVYWGKRFLAWALYNPKSDLTVRAFRFRPAADPVEALLENLDRALKRRLPHLEADPEGGYRLVHAEGDLLPGLVVDAYAGHGVVQVTAGALEPLLPRIAEALRPHLKSLLARGDVKVRTLEGLPLEVKPLFGPVPEHVVIQEGRVRYWVDLYTGQKTGAFLDQRENRVYMERFSGEKALDVFSYHGSFALHLALGFQEVVAVDSSEDALERAKENARLNEVHLRVRTVRANAFDFLREEEKAGKSYDLVVLDPPAFAKRKQDLERAYRAYKEVNLRAIKLLREGGILATASCSHHLTEPLFMQMVQEAAQDAHRLLRLVHKGGQPFDHPVLLNVPETQYLKFAVFQVVG</sequence>
<dbReference type="Gene3D" id="2.30.130.10">
    <property type="entry name" value="PUA domain"/>
    <property type="match status" value="1"/>
</dbReference>
<dbReference type="CDD" id="cd21153">
    <property type="entry name" value="PUA_RlmI"/>
    <property type="match status" value="1"/>
</dbReference>